<evidence type="ECO:0000256" key="2">
    <source>
        <dbReference type="SAM" id="MobiDB-lite"/>
    </source>
</evidence>
<dbReference type="AlphaFoldDB" id="A0AAW1QF16"/>
<organism evidence="3 4">
    <name type="scientific">[Myrmecia] bisecta</name>
    <dbReference type="NCBI Taxonomy" id="41462"/>
    <lineage>
        <taxon>Eukaryota</taxon>
        <taxon>Viridiplantae</taxon>
        <taxon>Chlorophyta</taxon>
        <taxon>core chlorophytes</taxon>
        <taxon>Trebouxiophyceae</taxon>
        <taxon>Trebouxiales</taxon>
        <taxon>Trebouxiaceae</taxon>
        <taxon>Myrmecia</taxon>
    </lineage>
</organism>
<feature type="region of interest" description="Disordered" evidence="2">
    <location>
        <begin position="231"/>
        <end position="398"/>
    </location>
</feature>
<feature type="compositionally biased region" description="Low complexity" evidence="2">
    <location>
        <begin position="360"/>
        <end position="393"/>
    </location>
</feature>
<accession>A0AAW1QF16</accession>
<comment type="caution">
    <text evidence="3">The sequence shown here is derived from an EMBL/GenBank/DDBJ whole genome shotgun (WGS) entry which is preliminary data.</text>
</comment>
<evidence type="ECO:0000256" key="1">
    <source>
        <dbReference type="SAM" id="Coils"/>
    </source>
</evidence>
<evidence type="ECO:0000313" key="4">
    <source>
        <dbReference type="Proteomes" id="UP001489004"/>
    </source>
</evidence>
<keyword evidence="1" id="KW-0175">Coiled coil</keyword>
<feature type="coiled-coil region" evidence="1">
    <location>
        <begin position="79"/>
        <end position="114"/>
    </location>
</feature>
<feature type="compositionally biased region" description="Basic and acidic residues" evidence="2">
    <location>
        <begin position="307"/>
        <end position="318"/>
    </location>
</feature>
<feature type="compositionally biased region" description="Low complexity" evidence="2">
    <location>
        <begin position="282"/>
        <end position="293"/>
    </location>
</feature>
<feature type="region of interest" description="Disordered" evidence="2">
    <location>
        <begin position="159"/>
        <end position="178"/>
    </location>
</feature>
<gene>
    <name evidence="3" type="ORF">WJX72_005330</name>
</gene>
<dbReference type="Proteomes" id="UP001489004">
    <property type="component" value="Unassembled WGS sequence"/>
</dbReference>
<keyword evidence="4" id="KW-1185">Reference proteome</keyword>
<reference evidence="3 4" key="1">
    <citation type="journal article" date="2024" name="Nat. Commun.">
        <title>Phylogenomics reveals the evolutionary origins of lichenization in chlorophyte algae.</title>
        <authorList>
            <person name="Puginier C."/>
            <person name="Libourel C."/>
            <person name="Otte J."/>
            <person name="Skaloud P."/>
            <person name="Haon M."/>
            <person name="Grisel S."/>
            <person name="Petersen M."/>
            <person name="Berrin J.G."/>
            <person name="Delaux P.M."/>
            <person name="Dal Grande F."/>
            <person name="Keller J."/>
        </authorList>
    </citation>
    <scope>NUCLEOTIDE SEQUENCE [LARGE SCALE GENOMIC DNA]</scope>
    <source>
        <strain evidence="3 4">SAG 2043</strain>
    </source>
</reference>
<evidence type="ECO:0000313" key="3">
    <source>
        <dbReference type="EMBL" id="KAK9820036.1"/>
    </source>
</evidence>
<name>A0AAW1QF16_9CHLO</name>
<proteinExistence type="predicted"/>
<feature type="compositionally biased region" description="Acidic residues" evidence="2">
    <location>
        <begin position="345"/>
        <end position="359"/>
    </location>
</feature>
<sequence>MGFGQDGSISQKVIYSTELIPFKQLEDGTLDPSRCRGFAYVNLVPKDDGALGRCLSLYNGCKWRGGILRVEVARPAYQLRMAEEAAAEAQAQAHAAQQREREQEKQQKAEVARAWGAEAAAPDRALHIKPLNILAPTGKKVVSQGKVKRFFPPVKDVPVSRLSWDSPPAPATKDRPGKTYSLGLAAASTAGAVEEQHAAARAAEPAAGKRKGGDTALELRNKLMKIANPLARFDSGSDSPPAAELDPSANTAPGDATDEEELVESSGLSSMEEGNDEDLDMAQAASSASPSASVDSDLTNTSGSDAAAEKSSSEHEEGADAAEDEDHWGTGVQAIEQSSERSEAELSDAAEGSEAELSDAAEGSADSASLRGSGEAVEPADAVAARAPDSSDAQAGASGMLDPELVGLTAGLSFVRPADCTAALAQWHSQREGQMADWKRKRRTALKYITSRKPAAKRKLRYPH</sequence>
<dbReference type="EMBL" id="JALJOR010000003">
    <property type="protein sequence ID" value="KAK9820036.1"/>
    <property type="molecule type" value="Genomic_DNA"/>
</dbReference>
<protein>
    <recommendedName>
        <fullName evidence="5">RRM domain-containing protein</fullName>
    </recommendedName>
</protein>
<evidence type="ECO:0008006" key="5">
    <source>
        <dbReference type="Google" id="ProtNLM"/>
    </source>
</evidence>